<dbReference type="eggNOG" id="COG1831">
    <property type="taxonomic scope" value="Bacteria"/>
</dbReference>
<evidence type="ECO:0000313" key="1">
    <source>
        <dbReference type="EMBL" id="AGZ43329.1"/>
    </source>
</evidence>
<protein>
    <recommendedName>
        <fullName evidence="3">Abortive infection protein</fullName>
    </recommendedName>
</protein>
<dbReference type="PATRIC" id="fig|1246995.3.peg.5130"/>
<gene>
    <name evidence="1" type="ORF">AFR_25315</name>
</gene>
<dbReference type="EMBL" id="CP006272">
    <property type="protein sequence ID" value="AGZ43329.1"/>
    <property type="molecule type" value="Genomic_DNA"/>
</dbReference>
<evidence type="ECO:0008006" key="3">
    <source>
        <dbReference type="Google" id="ProtNLM"/>
    </source>
</evidence>
<organism evidence="1 2">
    <name type="scientific">Actinoplanes friuliensis DSM 7358</name>
    <dbReference type="NCBI Taxonomy" id="1246995"/>
    <lineage>
        <taxon>Bacteria</taxon>
        <taxon>Bacillati</taxon>
        <taxon>Actinomycetota</taxon>
        <taxon>Actinomycetes</taxon>
        <taxon>Micromonosporales</taxon>
        <taxon>Micromonosporaceae</taxon>
        <taxon>Actinoplanes</taxon>
    </lineage>
</organism>
<dbReference type="Gene3D" id="3.20.20.80">
    <property type="entry name" value="Glycosidases"/>
    <property type="match status" value="1"/>
</dbReference>
<name>U5W2G9_9ACTN</name>
<accession>U5W2G9</accession>
<dbReference type="OrthoDB" id="151193at2"/>
<dbReference type="AlphaFoldDB" id="U5W2G9"/>
<evidence type="ECO:0000313" key="2">
    <source>
        <dbReference type="Proteomes" id="UP000017746"/>
    </source>
</evidence>
<reference evidence="1 2" key="1">
    <citation type="journal article" date="2014" name="J. Biotechnol.">
        <title>Complete genome sequence of the actinobacterium Actinoplanes friuliensis HAG 010964, producer of the lipopeptide antibiotic friulimycin.</title>
        <authorList>
            <person name="Ruckert C."/>
            <person name="Szczepanowski R."/>
            <person name="Albersmeier A."/>
            <person name="Goesmann A."/>
            <person name="Fischer N."/>
            <person name="Steinkamper A."/>
            <person name="Puhler A."/>
            <person name="Biener R."/>
            <person name="Schwartz D."/>
            <person name="Kalinowski J."/>
        </authorList>
    </citation>
    <scope>NUCLEOTIDE SEQUENCE [LARGE SCALE GENOMIC DNA]</scope>
    <source>
        <strain evidence="1 2">DSM 7358</strain>
    </source>
</reference>
<keyword evidence="2" id="KW-1185">Reference proteome</keyword>
<proteinExistence type="predicted"/>
<dbReference type="KEGG" id="afs:AFR_25315"/>
<dbReference type="Proteomes" id="UP000017746">
    <property type="component" value="Chromosome"/>
</dbReference>
<dbReference type="InterPro" id="IPR017853">
    <property type="entry name" value="GH"/>
</dbReference>
<dbReference type="RefSeq" id="WP_023363926.1">
    <property type="nucleotide sequence ID" value="NC_022657.1"/>
</dbReference>
<dbReference type="SUPFAM" id="SSF51445">
    <property type="entry name" value="(Trans)glycosidases"/>
    <property type="match status" value="1"/>
</dbReference>
<dbReference type="STRING" id="1246995.AFR_25315"/>
<sequence length="316" mass="34796">MRGRGVTYDTGFISEGPSTHEPFDPEAVRRDLRVIREDLHCTAVRVTGSDPDRLEVAARLAADAGLEVWFSPFICDLTTDELLDFLADCADRAERLRRTGAEVVLVTAAELTLFAKGFLPGDTIGERIAGLMSGRKPAPLNDFLARAVAVVRERFAGKVTYASLPTEVVDWTPFDFVAADAYNSVEVAAVYTEGIRSLLSHGKPVAITEFGCTTHRGAAALGARGMFMVDWDGPTPLGLKAPYVRDEHEQATYLHDSLDVFEAEGVDTAFWCTFACYNLPDEYDVASYGLVRVTKDHQWTTKESFEALSRRFRALG</sequence>
<dbReference type="HOGENOM" id="CLU_047695_0_0_11"/>